<evidence type="ECO:0000313" key="2">
    <source>
        <dbReference type="EMBL" id="GKV24353.1"/>
    </source>
</evidence>
<gene>
    <name evidence="2" type="ORF">SLEP1_g33975</name>
</gene>
<sequence length="117" mass="13244">MRKASQSQCWWENPIDQLNLTQLEQLRQALEELKKNVAKQADKLLIQNTAPPPPPPPPMQPQQQQQFYMGNPSTCPGVLPYDPSKNMVNNVGFNPNMNMNHLMPPPGFNPGFGRGFF</sequence>
<name>A0AAV5KIG0_9ROSI</name>
<keyword evidence="3" id="KW-1185">Reference proteome</keyword>
<feature type="region of interest" description="Disordered" evidence="1">
    <location>
        <begin position="44"/>
        <end position="75"/>
    </location>
</feature>
<accession>A0AAV5KIG0</accession>
<dbReference type="Proteomes" id="UP001054252">
    <property type="component" value="Unassembled WGS sequence"/>
</dbReference>
<evidence type="ECO:0000256" key="1">
    <source>
        <dbReference type="SAM" id="MobiDB-lite"/>
    </source>
</evidence>
<protein>
    <submittedName>
        <fullName evidence="2">Uncharacterized protein</fullName>
    </submittedName>
</protein>
<comment type="caution">
    <text evidence="2">The sequence shown here is derived from an EMBL/GenBank/DDBJ whole genome shotgun (WGS) entry which is preliminary data.</text>
</comment>
<feature type="compositionally biased region" description="Pro residues" evidence="1">
    <location>
        <begin position="50"/>
        <end position="60"/>
    </location>
</feature>
<dbReference type="Gene3D" id="6.10.140.920">
    <property type="match status" value="1"/>
</dbReference>
<dbReference type="EMBL" id="BPVZ01000065">
    <property type="protein sequence ID" value="GKV24353.1"/>
    <property type="molecule type" value="Genomic_DNA"/>
</dbReference>
<evidence type="ECO:0000313" key="3">
    <source>
        <dbReference type="Proteomes" id="UP001054252"/>
    </source>
</evidence>
<reference evidence="2 3" key="1">
    <citation type="journal article" date="2021" name="Commun. Biol.">
        <title>The genome of Shorea leprosula (Dipterocarpaceae) highlights the ecological relevance of drought in aseasonal tropical rainforests.</title>
        <authorList>
            <person name="Ng K.K.S."/>
            <person name="Kobayashi M.J."/>
            <person name="Fawcett J.A."/>
            <person name="Hatakeyama M."/>
            <person name="Paape T."/>
            <person name="Ng C.H."/>
            <person name="Ang C.C."/>
            <person name="Tnah L.H."/>
            <person name="Lee C.T."/>
            <person name="Nishiyama T."/>
            <person name="Sese J."/>
            <person name="O'Brien M.J."/>
            <person name="Copetti D."/>
            <person name="Mohd Noor M.I."/>
            <person name="Ong R.C."/>
            <person name="Putra M."/>
            <person name="Sireger I.Z."/>
            <person name="Indrioko S."/>
            <person name="Kosugi Y."/>
            <person name="Izuno A."/>
            <person name="Isagi Y."/>
            <person name="Lee S.L."/>
            <person name="Shimizu K.K."/>
        </authorList>
    </citation>
    <scope>NUCLEOTIDE SEQUENCE [LARGE SCALE GENOMIC DNA]</scope>
    <source>
        <strain evidence="2">214</strain>
    </source>
</reference>
<dbReference type="AlphaFoldDB" id="A0AAV5KIG0"/>
<organism evidence="2 3">
    <name type="scientific">Rubroshorea leprosula</name>
    <dbReference type="NCBI Taxonomy" id="152421"/>
    <lineage>
        <taxon>Eukaryota</taxon>
        <taxon>Viridiplantae</taxon>
        <taxon>Streptophyta</taxon>
        <taxon>Embryophyta</taxon>
        <taxon>Tracheophyta</taxon>
        <taxon>Spermatophyta</taxon>
        <taxon>Magnoliopsida</taxon>
        <taxon>eudicotyledons</taxon>
        <taxon>Gunneridae</taxon>
        <taxon>Pentapetalae</taxon>
        <taxon>rosids</taxon>
        <taxon>malvids</taxon>
        <taxon>Malvales</taxon>
        <taxon>Dipterocarpaceae</taxon>
        <taxon>Rubroshorea</taxon>
    </lineage>
</organism>
<proteinExistence type="predicted"/>